<reference evidence="1" key="1">
    <citation type="submission" date="2015-08" db="EMBL/GenBank/DDBJ databases">
        <authorList>
            <person name="Babu N.S."/>
            <person name="Beckwith C.J."/>
            <person name="Beseler K.G."/>
            <person name="Brison A."/>
            <person name="Carone J.V."/>
            <person name="Caskin T.P."/>
            <person name="Diamond M."/>
            <person name="Durham M.E."/>
            <person name="Foxe J.M."/>
            <person name="Go M."/>
            <person name="Henderson B.A."/>
            <person name="Jones I.B."/>
            <person name="McGettigan J.A."/>
            <person name="Micheletti S.J."/>
            <person name="Nasrallah M.E."/>
            <person name="Ortiz D."/>
            <person name="Piller C.R."/>
            <person name="Privatt S.R."/>
            <person name="Schneider S.L."/>
            <person name="Sharp S."/>
            <person name="Smith T.C."/>
            <person name="Stanton J.D."/>
            <person name="Ullery H.E."/>
            <person name="Wilson R.J."/>
            <person name="Serrano M.G."/>
            <person name="Buck G."/>
            <person name="Lee V."/>
            <person name="Wang Y."/>
            <person name="Carvalho R."/>
            <person name="Voegtly L."/>
            <person name="Shi R."/>
            <person name="Duckworth R."/>
            <person name="Johnson A."/>
            <person name="Loviza R."/>
            <person name="Walstead R."/>
            <person name="Shah Z."/>
            <person name="Kiflezghi M."/>
            <person name="Wade K."/>
            <person name="Ball S.L."/>
            <person name="Bradley K.W."/>
            <person name="Asai D.J."/>
            <person name="Bowman C.A."/>
            <person name="Russell D.A."/>
            <person name="Pope W.H."/>
            <person name="Jacobs-Sera D."/>
            <person name="Hendrix R.W."/>
            <person name="Hatfull G.F."/>
        </authorList>
    </citation>
    <scope>NUCLEOTIDE SEQUENCE</scope>
</reference>
<accession>A0A2P2CH01</accession>
<evidence type="ECO:0000313" key="1">
    <source>
        <dbReference type="EMBL" id="CUR61278.1"/>
    </source>
</evidence>
<dbReference type="EMBL" id="CZKB01000017">
    <property type="protein sequence ID" value="CUR61278.1"/>
    <property type="molecule type" value="Genomic_DNA"/>
</dbReference>
<gene>
    <name evidence="1" type="ORF">NOCA1240381</name>
</gene>
<protein>
    <recommendedName>
        <fullName evidence="2">YbjN domain-containing protein</fullName>
    </recommendedName>
</protein>
<dbReference type="Pfam" id="PF10722">
    <property type="entry name" value="YbjN"/>
    <property type="match status" value="1"/>
</dbReference>
<dbReference type="InterPro" id="IPR019660">
    <property type="entry name" value="Put_sensory_transdc_reg_YbjN"/>
</dbReference>
<dbReference type="AlphaFoldDB" id="A0A2P2CH01"/>
<dbReference type="SUPFAM" id="SSF69635">
    <property type="entry name" value="Type III secretory system chaperone-like"/>
    <property type="match status" value="1"/>
</dbReference>
<dbReference type="Gene3D" id="3.30.1460.10">
    <property type="match status" value="1"/>
</dbReference>
<sequence>MSAVEVLRAYLVDNEIEHEEISETSFSLTLPGEKKLQTPVRLDVGSHALGVHAFVCRNPDENHARVHRWLLERNLRMYAVSFAVDRHGDIYLEARLPLSAVEPDELDRVLGSVLANADESFNAILELGFATSIRKEWDWRISRGESTRNLEAFRGWLEAGTAPE</sequence>
<evidence type="ECO:0008006" key="2">
    <source>
        <dbReference type="Google" id="ProtNLM"/>
    </source>
</evidence>
<name>A0A2P2CH01_9ZZZZ</name>
<proteinExistence type="predicted"/>
<organism evidence="1">
    <name type="scientific">metagenome</name>
    <dbReference type="NCBI Taxonomy" id="256318"/>
    <lineage>
        <taxon>unclassified sequences</taxon>
        <taxon>metagenomes</taxon>
    </lineage>
</organism>